<gene>
    <name evidence="1" type="ORF">NCER_101219</name>
</gene>
<accession>C4V9H5</accession>
<dbReference type="EMBL" id="ACOL01000111">
    <property type="protein sequence ID" value="EEQ82124.1"/>
    <property type="molecule type" value="Genomic_DNA"/>
</dbReference>
<name>C4V9H5_VAIC1</name>
<dbReference type="KEGG" id="nce:NCER_101219"/>
<sequence>MNVIPKFMRFYDTETLESNEDKENFNPVVKQYSPVKNIIKKRNTVLKELTERNRHKGNLEVKSKKDESEIGFLFNNMDLINRKSRFGREM</sequence>
<dbReference type="InParanoid" id="C4V9H5"/>
<dbReference type="VEuPathDB" id="MicrosporidiaDB:NCER_101219"/>
<proteinExistence type="predicted"/>
<dbReference type="HOGENOM" id="CLU_2705445_0_0_1"/>
<dbReference type="AlphaFoldDB" id="C4V9H5"/>
<evidence type="ECO:0000313" key="2">
    <source>
        <dbReference type="Proteomes" id="UP000009082"/>
    </source>
</evidence>
<protein>
    <submittedName>
        <fullName evidence="1">Uncharacterized protein</fullName>
    </submittedName>
</protein>
<dbReference type="Proteomes" id="UP000009082">
    <property type="component" value="Unassembled WGS sequence"/>
</dbReference>
<evidence type="ECO:0000313" key="1">
    <source>
        <dbReference type="EMBL" id="EEQ82124.1"/>
    </source>
</evidence>
<reference evidence="2" key="1">
    <citation type="journal article" date="2009" name="PLoS Pathog.">
        <title>Genomic analyses of the microsporidian Nosema ceranae, an emergent pathogen of honey bees.</title>
        <authorList>
            <person name="Cornman R.S."/>
            <person name="Chen Y.P."/>
            <person name="Schatz M.C."/>
            <person name="Street C."/>
            <person name="Zhao Y."/>
            <person name="Desany B."/>
            <person name="Egholm M."/>
            <person name="Hutchison S."/>
            <person name="Pettis J.S."/>
            <person name="Lipkin W.I."/>
            <person name="Evans J.D."/>
        </authorList>
    </citation>
    <scope>NUCLEOTIDE SEQUENCE [LARGE SCALE GENOMIC DNA]</scope>
    <source>
        <strain evidence="2">BRL01</strain>
    </source>
</reference>
<dbReference type="OMA" id="MRFYDTE"/>
<organism evidence="2">
    <name type="scientific">Vairimorpha ceranae (strain BRL01)</name>
    <name type="common">Microsporidian parasite</name>
    <name type="synonym">Nosema ceranae</name>
    <dbReference type="NCBI Taxonomy" id="578460"/>
    <lineage>
        <taxon>Eukaryota</taxon>
        <taxon>Fungi</taxon>
        <taxon>Fungi incertae sedis</taxon>
        <taxon>Microsporidia</taxon>
        <taxon>Nosematidae</taxon>
        <taxon>Vairimorpha</taxon>
    </lineage>
</organism>